<proteinExistence type="predicted"/>
<dbReference type="EMBL" id="OC321309">
    <property type="protein sequence ID" value="CAD7409814.1"/>
    <property type="molecule type" value="Genomic_DNA"/>
</dbReference>
<evidence type="ECO:0000313" key="1">
    <source>
        <dbReference type="EMBL" id="CAD7409814.1"/>
    </source>
</evidence>
<organism evidence="1">
    <name type="scientific">Timema cristinae</name>
    <name type="common">Walking stick</name>
    <dbReference type="NCBI Taxonomy" id="61476"/>
    <lineage>
        <taxon>Eukaryota</taxon>
        <taxon>Metazoa</taxon>
        <taxon>Ecdysozoa</taxon>
        <taxon>Arthropoda</taxon>
        <taxon>Hexapoda</taxon>
        <taxon>Insecta</taxon>
        <taxon>Pterygota</taxon>
        <taxon>Neoptera</taxon>
        <taxon>Polyneoptera</taxon>
        <taxon>Phasmatodea</taxon>
        <taxon>Timematodea</taxon>
        <taxon>Timematoidea</taxon>
        <taxon>Timematidae</taxon>
        <taxon>Timema</taxon>
    </lineage>
</organism>
<accession>A0A7R9D852</accession>
<protein>
    <submittedName>
        <fullName evidence="1">Uncharacterized protein</fullName>
    </submittedName>
</protein>
<dbReference type="AlphaFoldDB" id="A0A7R9D852"/>
<sequence>MEDCVYDSELKNTEMERTCEVFIKEENITEYEMEINPLEFVSVAVKSEVVDYCEPDSSSDEPSVKQKAEMCAQDSTFSQSTTQLLSENNPEYEETKTHSVITNNMCETKCDVDCCKQGHLLPCRNNKVNGLCDVDLQLNPFLRIPSDIQRPRHLLETLDHTQIKRRLCR</sequence>
<name>A0A7R9D852_TIMCR</name>
<gene>
    <name evidence="1" type="ORF">TCEB3V08_LOCUS10195</name>
</gene>
<reference evidence="1" key="1">
    <citation type="submission" date="2020-11" db="EMBL/GenBank/DDBJ databases">
        <authorList>
            <person name="Tran Van P."/>
        </authorList>
    </citation>
    <scope>NUCLEOTIDE SEQUENCE</scope>
</reference>